<dbReference type="STRING" id="1765967.BW247_09065"/>
<name>A0A1P8UHH3_9GAMM</name>
<dbReference type="OrthoDB" id="4146344at2"/>
<dbReference type="KEGG" id="afy:BW247_09065"/>
<dbReference type="RefSeq" id="WP_076836865.1">
    <property type="nucleotide sequence ID" value="NZ_CP019434.1"/>
</dbReference>
<dbReference type="InterPro" id="IPR018640">
    <property type="entry name" value="DUF2063"/>
</dbReference>
<dbReference type="EMBL" id="CP019434">
    <property type="protein sequence ID" value="APZ43224.1"/>
    <property type="molecule type" value="Genomic_DNA"/>
</dbReference>
<sequence length="243" mass="26973">MKADDHAGNDWQNAFLEALYTGDIPPGLTAGPQTEQRFQVYRNQTRIGLSETLCAIYPAVERLVGNDFFMEMAALYVAQHMLSKADLREYGAQLAEFIGAFEPLAALPYLPDVANLEWACHQSLHSGHGRAAAATEPLGLAPHVRLLHSAYPSAEIWDFALREHAADERLNIDGAGGEYLLIARPRLDVEVRALDAEDWLWLKNVAHASPRRTERHVYWLEQGILCAVEPGGNNHEYTASTTA</sequence>
<proteinExistence type="predicted"/>
<dbReference type="Proteomes" id="UP000243807">
    <property type="component" value="Chromosome"/>
</dbReference>
<dbReference type="AlphaFoldDB" id="A0A1P8UHH3"/>
<protein>
    <recommendedName>
        <fullName evidence="1">Putative DNA-binding domain-containing protein</fullName>
    </recommendedName>
</protein>
<dbReference type="Gene3D" id="1.10.150.690">
    <property type="entry name" value="DUF2063"/>
    <property type="match status" value="1"/>
</dbReference>
<feature type="domain" description="Putative DNA-binding" evidence="1">
    <location>
        <begin position="11"/>
        <end position="98"/>
    </location>
</feature>
<organism evidence="2 3">
    <name type="scientific">Acidihalobacter ferrooxydans</name>
    <dbReference type="NCBI Taxonomy" id="1765967"/>
    <lineage>
        <taxon>Bacteria</taxon>
        <taxon>Pseudomonadati</taxon>
        <taxon>Pseudomonadota</taxon>
        <taxon>Gammaproteobacteria</taxon>
        <taxon>Chromatiales</taxon>
        <taxon>Ectothiorhodospiraceae</taxon>
        <taxon>Acidihalobacter</taxon>
    </lineage>
</organism>
<dbReference type="InterPro" id="IPR044922">
    <property type="entry name" value="DUF2063_N_sf"/>
</dbReference>
<dbReference type="Pfam" id="PF09836">
    <property type="entry name" value="DUF2063"/>
    <property type="match status" value="1"/>
</dbReference>
<evidence type="ECO:0000313" key="3">
    <source>
        <dbReference type="Proteomes" id="UP000243807"/>
    </source>
</evidence>
<gene>
    <name evidence="2" type="ORF">BW247_09065</name>
</gene>
<evidence type="ECO:0000313" key="2">
    <source>
        <dbReference type="EMBL" id="APZ43224.1"/>
    </source>
</evidence>
<keyword evidence="3" id="KW-1185">Reference proteome</keyword>
<evidence type="ECO:0000259" key="1">
    <source>
        <dbReference type="Pfam" id="PF09836"/>
    </source>
</evidence>
<reference evidence="2 3" key="1">
    <citation type="submission" date="2017-01" db="EMBL/GenBank/DDBJ databases">
        <title>Draft sequence of Acidihalobacter ferrooxidans strain DSM 14175 (strain V8).</title>
        <authorList>
            <person name="Khaleque H.N."/>
            <person name="Ramsay J.P."/>
            <person name="Murphy R.J.T."/>
            <person name="Kaksonen A.H."/>
            <person name="Boxall N.J."/>
            <person name="Watkin E.L.J."/>
        </authorList>
    </citation>
    <scope>NUCLEOTIDE SEQUENCE [LARGE SCALE GENOMIC DNA]</scope>
    <source>
        <strain evidence="2 3">V8</strain>
    </source>
</reference>
<accession>A0A1P8UHH3</accession>